<evidence type="ECO:0000313" key="2">
    <source>
        <dbReference type="Proteomes" id="UP000287651"/>
    </source>
</evidence>
<protein>
    <submittedName>
        <fullName evidence="1">Uncharacterized protein</fullName>
    </submittedName>
</protein>
<gene>
    <name evidence="1" type="ORF">B296_00057473</name>
</gene>
<evidence type="ECO:0000313" key="1">
    <source>
        <dbReference type="EMBL" id="RRT38275.1"/>
    </source>
</evidence>
<comment type="caution">
    <text evidence="1">The sequence shown here is derived from an EMBL/GenBank/DDBJ whole genome shotgun (WGS) entry which is preliminary data.</text>
</comment>
<reference evidence="1 2" key="1">
    <citation type="journal article" date="2014" name="Agronomy (Basel)">
        <title>A Draft Genome Sequence for Ensete ventricosum, the Drought-Tolerant Tree Against Hunger.</title>
        <authorList>
            <person name="Harrison J."/>
            <person name="Moore K.A."/>
            <person name="Paszkiewicz K."/>
            <person name="Jones T."/>
            <person name="Grant M."/>
            <person name="Ambacheew D."/>
            <person name="Muzemil S."/>
            <person name="Studholme D.J."/>
        </authorList>
    </citation>
    <scope>NUCLEOTIDE SEQUENCE [LARGE SCALE GENOMIC DNA]</scope>
</reference>
<accession>A0A444F6M6</accession>
<sequence>MAVGKIFTVAECGVQGSCRSGESKAVRQAAGDVDGVVIGIVSEGDDGMVVCAGDALAEEPLHRKHVFHLAARAQVGS</sequence>
<dbReference type="AlphaFoldDB" id="A0A444F6M6"/>
<organism evidence="1 2">
    <name type="scientific">Ensete ventricosum</name>
    <name type="common">Abyssinian banana</name>
    <name type="synonym">Musa ensete</name>
    <dbReference type="NCBI Taxonomy" id="4639"/>
    <lineage>
        <taxon>Eukaryota</taxon>
        <taxon>Viridiplantae</taxon>
        <taxon>Streptophyta</taxon>
        <taxon>Embryophyta</taxon>
        <taxon>Tracheophyta</taxon>
        <taxon>Spermatophyta</taxon>
        <taxon>Magnoliopsida</taxon>
        <taxon>Liliopsida</taxon>
        <taxon>Zingiberales</taxon>
        <taxon>Musaceae</taxon>
        <taxon>Ensete</taxon>
    </lineage>
</organism>
<proteinExistence type="predicted"/>
<name>A0A444F6M6_ENSVE</name>
<dbReference type="EMBL" id="AMZH03021357">
    <property type="protein sequence ID" value="RRT38275.1"/>
    <property type="molecule type" value="Genomic_DNA"/>
</dbReference>
<dbReference type="Proteomes" id="UP000287651">
    <property type="component" value="Unassembled WGS sequence"/>
</dbReference>